<evidence type="ECO:0000313" key="1">
    <source>
        <dbReference type="EMBL" id="KAH3783852.1"/>
    </source>
</evidence>
<comment type="caution">
    <text evidence="1">The sequence shown here is derived from an EMBL/GenBank/DDBJ whole genome shotgun (WGS) entry which is preliminary data.</text>
</comment>
<dbReference type="EMBL" id="JAIWYP010000008">
    <property type="protein sequence ID" value="KAH3783852.1"/>
    <property type="molecule type" value="Genomic_DNA"/>
</dbReference>
<proteinExistence type="predicted"/>
<protein>
    <submittedName>
        <fullName evidence="1">Uncharacterized protein</fullName>
    </submittedName>
</protein>
<name>A0A9D4EP52_DREPO</name>
<reference evidence="1" key="1">
    <citation type="journal article" date="2019" name="bioRxiv">
        <title>The Genome of the Zebra Mussel, Dreissena polymorpha: A Resource for Invasive Species Research.</title>
        <authorList>
            <person name="McCartney M.A."/>
            <person name="Auch B."/>
            <person name="Kono T."/>
            <person name="Mallez S."/>
            <person name="Zhang Y."/>
            <person name="Obille A."/>
            <person name="Becker A."/>
            <person name="Abrahante J.E."/>
            <person name="Garbe J."/>
            <person name="Badalamenti J.P."/>
            <person name="Herman A."/>
            <person name="Mangelson H."/>
            <person name="Liachko I."/>
            <person name="Sullivan S."/>
            <person name="Sone E.D."/>
            <person name="Koren S."/>
            <person name="Silverstein K.A.T."/>
            <person name="Beckman K.B."/>
            <person name="Gohl D.M."/>
        </authorList>
    </citation>
    <scope>NUCLEOTIDE SEQUENCE</scope>
    <source>
        <strain evidence="1">Duluth1</strain>
        <tissue evidence="1">Whole animal</tissue>
    </source>
</reference>
<dbReference type="AlphaFoldDB" id="A0A9D4EP52"/>
<keyword evidence="2" id="KW-1185">Reference proteome</keyword>
<gene>
    <name evidence="1" type="ORF">DPMN_161802</name>
</gene>
<accession>A0A9D4EP52</accession>
<sequence length="130" mass="14550">MMAESQYPYIGCSRYGSRKSVSVKQVCETWYQRVSIGTMGVPGMVVGSQCHYSRCASHGSKCRYQYKGCTRHGCRESVSDQQVGQTWQQPVSISTIGVPGMVVGSQCHYERCTRHGRRKSVSVQQVGKTW</sequence>
<reference evidence="1" key="2">
    <citation type="submission" date="2020-11" db="EMBL/GenBank/DDBJ databases">
        <authorList>
            <person name="McCartney M.A."/>
            <person name="Auch B."/>
            <person name="Kono T."/>
            <person name="Mallez S."/>
            <person name="Becker A."/>
            <person name="Gohl D.M."/>
            <person name="Silverstein K.A.T."/>
            <person name="Koren S."/>
            <person name="Bechman K.B."/>
            <person name="Herman A."/>
            <person name="Abrahante J.E."/>
            <person name="Garbe J."/>
        </authorList>
    </citation>
    <scope>NUCLEOTIDE SEQUENCE</scope>
    <source>
        <strain evidence="1">Duluth1</strain>
        <tissue evidence="1">Whole animal</tissue>
    </source>
</reference>
<evidence type="ECO:0000313" key="2">
    <source>
        <dbReference type="Proteomes" id="UP000828390"/>
    </source>
</evidence>
<dbReference type="Proteomes" id="UP000828390">
    <property type="component" value="Unassembled WGS sequence"/>
</dbReference>
<organism evidence="1 2">
    <name type="scientific">Dreissena polymorpha</name>
    <name type="common">Zebra mussel</name>
    <name type="synonym">Mytilus polymorpha</name>
    <dbReference type="NCBI Taxonomy" id="45954"/>
    <lineage>
        <taxon>Eukaryota</taxon>
        <taxon>Metazoa</taxon>
        <taxon>Spiralia</taxon>
        <taxon>Lophotrochozoa</taxon>
        <taxon>Mollusca</taxon>
        <taxon>Bivalvia</taxon>
        <taxon>Autobranchia</taxon>
        <taxon>Heteroconchia</taxon>
        <taxon>Euheterodonta</taxon>
        <taxon>Imparidentia</taxon>
        <taxon>Neoheterodontei</taxon>
        <taxon>Myida</taxon>
        <taxon>Dreissenoidea</taxon>
        <taxon>Dreissenidae</taxon>
        <taxon>Dreissena</taxon>
    </lineage>
</organism>